<dbReference type="AlphaFoldDB" id="A0A7J7FZE3"/>
<evidence type="ECO:0000313" key="3">
    <source>
        <dbReference type="Proteomes" id="UP000593564"/>
    </source>
</evidence>
<keyword evidence="1" id="KW-1133">Transmembrane helix</keyword>
<dbReference type="PANTHER" id="PTHR44303">
    <property type="entry name" value="DNAJ HOMOLOG SUBFAMILY C MEMBER 16"/>
    <property type="match status" value="1"/>
</dbReference>
<organism evidence="2 3">
    <name type="scientific">Camellia sinensis</name>
    <name type="common">Tea plant</name>
    <name type="synonym">Thea sinensis</name>
    <dbReference type="NCBI Taxonomy" id="4442"/>
    <lineage>
        <taxon>Eukaryota</taxon>
        <taxon>Viridiplantae</taxon>
        <taxon>Streptophyta</taxon>
        <taxon>Embryophyta</taxon>
        <taxon>Tracheophyta</taxon>
        <taxon>Spermatophyta</taxon>
        <taxon>Magnoliopsida</taxon>
        <taxon>eudicotyledons</taxon>
        <taxon>Gunneridae</taxon>
        <taxon>Pentapetalae</taxon>
        <taxon>asterids</taxon>
        <taxon>Ericales</taxon>
        <taxon>Theaceae</taxon>
        <taxon>Camellia</taxon>
    </lineage>
</organism>
<gene>
    <name evidence="2" type="ORF">HYC85_029900</name>
</gene>
<evidence type="ECO:0000313" key="2">
    <source>
        <dbReference type="EMBL" id="KAF5933729.1"/>
    </source>
</evidence>
<comment type="caution">
    <text evidence="2">The sequence shown here is derived from an EMBL/GenBank/DDBJ whole genome shotgun (WGS) entry which is preliminary data.</text>
</comment>
<feature type="transmembrane region" description="Helical" evidence="1">
    <location>
        <begin position="12"/>
        <end position="31"/>
    </location>
</feature>
<dbReference type="EMBL" id="JACBKZ010000014">
    <property type="protein sequence ID" value="KAF5933729.1"/>
    <property type="molecule type" value="Genomic_DNA"/>
</dbReference>
<dbReference type="PANTHER" id="PTHR44303:SF2">
    <property type="entry name" value="DNAJ HOMOLOG SUBFAMILY C MEMBER 16"/>
    <property type="match status" value="1"/>
</dbReference>
<keyword evidence="1" id="KW-0472">Membrane</keyword>
<protein>
    <submittedName>
        <fullName evidence="2">Uncharacterized protein</fullName>
    </submittedName>
</protein>
<reference evidence="3" key="1">
    <citation type="journal article" date="2020" name="Nat. Commun.">
        <title>Genome assembly of wild tea tree DASZ reveals pedigree and selection history of tea varieties.</title>
        <authorList>
            <person name="Zhang W."/>
            <person name="Zhang Y."/>
            <person name="Qiu H."/>
            <person name="Guo Y."/>
            <person name="Wan H."/>
            <person name="Zhang X."/>
            <person name="Scossa F."/>
            <person name="Alseekh S."/>
            <person name="Zhang Q."/>
            <person name="Wang P."/>
            <person name="Xu L."/>
            <person name="Schmidt M.H."/>
            <person name="Jia X."/>
            <person name="Li D."/>
            <person name="Zhu A."/>
            <person name="Guo F."/>
            <person name="Chen W."/>
            <person name="Ni D."/>
            <person name="Usadel B."/>
            <person name="Fernie A.R."/>
            <person name="Wen W."/>
        </authorList>
    </citation>
    <scope>NUCLEOTIDE SEQUENCE [LARGE SCALE GENOMIC DNA]</scope>
    <source>
        <strain evidence="3">cv. G240</strain>
    </source>
</reference>
<proteinExistence type="predicted"/>
<accession>A0A7J7FZE3</accession>
<evidence type="ECO:0000256" key="1">
    <source>
        <dbReference type="SAM" id="Phobius"/>
    </source>
</evidence>
<dbReference type="InterPro" id="IPR052448">
    <property type="entry name" value="DnaJ_C16_autophagy_reg"/>
</dbReference>
<name>A0A7J7FZE3_CAMSI</name>
<dbReference type="Proteomes" id="UP000593564">
    <property type="component" value="Unassembled WGS sequence"/>
</dbReference>
<reference evidence="2 3" key="2">
    <citation type="submission" date="2020-07" db="EMBL/GenBank/DDBJ databases">
        <title>Genome assembly of wild tea tree DASZ reveals pedigree and selection history of tea varieties.</title>
        <authorList>
            <person name="Zhang W."/>
        </authorList>
    </citation>
    <scope>NUCLEOTIDE SEQUENCE [LARGE SCALE GENOMIC DNA]</scope>
    <source>
        <strain evidence="3">cv. G240</strain>
        <tissue evidence="2">Leaf</tissue>
    </source>
</reference>
<sequence>MAKSSPVSVLKAYWFPLILFASTMFYQLLILPRSYPPSHYDVLGITRYSFMEQVTEAYEKFSSKWHTFHGVALLWYTMVLKFDDGTGEKVRFWLDKWCGSLALAVRFPLIFSIAKDRQATVASYLGTGEVVDGEVRDNVIHKIKVGWLKYRSATDILCDR</sequence>
<keyword evidence="3" id="KW-1185">Reference proteome</keyword>
<keyword evidence="1" id="KW-0812">Transmembrane</keyword>